<dbReference type="PANTHER" id="PTHR42812:SF12">
    <property type="entry name" value="BETA-XYLOSIDASE-RELATED"/>
    <property type="match status" value="1"/>
</dbReference>
<dbReference type="RefSeq" id="WP_054666050.1">
    <property type="nucleotide sequence ID" value="NZ_AYZJ01000035.1"/>
</dbReference>
<dbReference type="Pfam" id="PF04616">
    <property type="entry name" value="Glyco_hydro_43"/>
    <property type="match status" value="1"/>
</dbReference>
<dbReference type="GO" id="GO:0005975">
    <property type="term" value="P:carbohydrate metabolic process"/>
    <property type="evidence" value="ECO:0007669"/>
    <property type="project" value="InterPro"/>
</dbReference>
<comment type="similarity">
    <text evidence="1 6">Belongs to the glycosyl hydrolase 43 family.</text>
</comment>
<keyword evidence="3 6" id="KW-0326">Glycosidase</keyword>
<accession>A0A0R2F0G9</accession>
<dbReference type="InterPro" id="IPR006710">
    <property type="entry name" value="Glyco_hydro_43"/>
</dbReference>
<comment type="caution">
    <text evidence="8">The sequence shown here is derived from an EMBL/GenBank/DDBJ whole genome shotgun (WGS) entry which is preliminary data.</text>
</comment>
<dbReference type="AlphaFoldDB" id="A0A0R2F0G9"/>
<evidence type="ECO:0000256" key="4">
    <source>
        <dbReference type="PIRSR" id="PIRSR606710-1"/>
    </source>
</evidence>
<feature type="active site" description="Proton acceptor" evidence="4">
    <location>
        <position position="16"/>
    </location>
</feature>
<evidence type="ECO:0000259" key="7">
    <source>
        <dbReference type="Pfam" id="PF17851"/>
    </source>
</evidence>
<dbReference type="PANTHER" id="PTHR42812">
    <property type="entry name" value="BETA-XYLOSIDASE"/>
    <property type="match status" value="1"/>
</dbReference>
<dbReference type="InterPro" id="IPR013320">
    <property type="entry name" value="ConA-like_dom_sf"/>
</dbReference>
<dbReference type="Gene3D" id="2.60.120.200">
    <property type="match status" value="1"/>
</dbReference>
<dbReference type="PATRIC" id="fig|1423730.4.peg.2000"/>
<evidence type="ECO:0000256" key="5">
    <source>
        <dbReference type="PIRSR" id="PIRSR606710-2"/>
    </source>
</evidence>
<evidence type="ECO:0000256" key="6">
    <source>
        <dbReference type="RuleBase" id="RU361187"/>
    </source>
</evidence>
<dbReference type="STRING" id="1423730.FC75_GL001923"/>
<organism evidence="8 9">
    <name type="scientific">Lacticaseibacillus camelliae DSM 22697 = JCM 13995</name>
    <dbReference type="NCBI Taxonomy" id="1423730"/>
    <lineage>
        <taxon>Bacteria</taxon>
        <taxon>Bacillati</taxon>
        <taxon>Bacillota</taxon>
        <taxon>Bacilli</taxon>
        <taxon>Lactobacillales</taxon>
        <taxon>Lactobacillaceae</taxon>
        <taxon>Lacticaseibacillus</taxon>
    </lineage>
</organism>
<evidence type="ECO:0000256" key="2">
    <source>
        <dbReference type="ARBA" id="ARBA00022801"/>
    </source>
</evidence>
<evidence type="ECO:0000256" key="1">
    <source>
        <dbReference type="ARBA" id="ARBA00009865"/>
    </source>
</evidence>
<evidence type="ECO:0000313" key="9">
    <source>
        <dbReference type="Proteomes" id="UP000050865"/>
    </source>
</evidence>
<evidence type="ECO:0000256" key="3">
    <source>
        <dbReference type="ARBA" id="ARBA00023295"/>
    </source>
</evidence>
<protein>
    <submittedName>
        <fullName evidence="8">Xylan beta-1,4-xylosidase</fullName>
    </submittedName>
</protein>
<proteinExistence type="inferred from homology"/>
<feature type="site" description="Important for catalytic activity, responsible for pKa modulation of the active site Glu and correct orientation of both the proton donor and substrate" evidence="5">
    <location>
        <position position="128"/>
    </location>
</feature>
<dbReference type="SUPFAM" id="SSF49899">
    <property type="entry name" value="Concanavalin A-like lectins/glucanases"/>
    <property type="match status" value="1"/>
</dbReference>
<dbReference type="Gene3D" id="2.115.10.20">
    <property type="entry name" value="Glycosyl hydrolase domain, family 43"/>
    <property type="match status" value="1"/>
</dbReference>
<dbReference type="OrthoDB" id="9801455at2"/>
<feature type="domain" description="Beta-xylosidase C-terminal Concanavalin A-like" evidence="7">
    <location>
        <begin position="328"/>
        <end position="527"/>
    </location>
</feature>
<name>A0A0R2F0G9_9LACO</name>
<dbReference type="GO" id="GO:0004553">
    <property type="term" value="F:hydrolase activity, hydrolyzing O-glycosyl compounds"/>
    <property type="evidence" value="ECO:0007669"/>
    <property type="project" value="InterPro"/>
</dbReference>
<dbReference type="EMBL" id="AYZJ01000035">
    <property type="protein sequence ID" value="KRN22089.1"/>
    <property type="molecule type" value="Genomic_DNA"/>
</dbReference>
<gene>
    <name evidence="8" type="ORF">FC75_GL001923</name>
</gene>
<evidence type="ECO:0000313" key="8">
    <source>
        <dbReference type="EMBL" id="KRN22089.1"/>
    </source>
</evidence>
<dbReference type="Pfam" id="PF17851">
    <property type="entry name" value="GH43_C2"/>
    <property type="match status" value="1"/>
</dbReference>
<dbReference type="InterPro" id="IPR041542">
    <property type="entry name" value="GH43_C2"/>
</dbReference>
<dbReference type="Proteomes" id="UP000050865">
    <property type="component" value="Unassembled WGS sequence"/>
</dbReference>
<dbReference type="InterPro" id="IPR023296">
    <property type="entry name" value="Glyco_hydro_beta-prop_sf"/>
</dbReference>
<dbReference type="SUPFAM" id="SSF75005">
    <property type="entry name" value="Arabinanase/levansucrase/invertase"/>
    <property type="match status" value="1"/>
</dbReference>
<feature type="active site" description="Proton donor" evidence="4">
    <location>
        <position position="187"/>
    </location>
</feature>
<dbReference type="InterPro" id="IPR051795">
    <property type="entry name" value="Glycosyl_Hydrlase_43"/>
</dbReference>
<keyword evidence="9" id="KW-1185">Reference proteome</keyword>
<sequence length="529" mass="59245">MSATVENPILRGFSPDPSLLKVGGDYYLATSTFEWWPGVEIYHSVDLVNWTLVAEPLNDPARVDLRGVYDSGAIWAPHLSYAEDQFWLVYTIVKSATAFKDTLNYVITSPSITGPWSKPTFISASGFDPALFHDDDGRHYFMNMLFDHRLDHPGFAGVVMQEFDAKTKSLIGQRRRFFPGTSLGVCEGPQIMKRNGWYYLLCAAGGTGYSHASTVARSRNIWGPYVLSPWQPLISTKYHDDLPLAKAGHACFVPGPNGDWYIVFLCARPLTPHGNNPLGRETGIQPLVWEDDWPHLANGTHLPDQTVTIASAPATAVQVLDHSQAIVFDQPSLPASLKTLRQPLGERASLTARPGWLRLYGRESLSSLDAQTLLARRWQSVQFTAETCVDFTPTSFQQLAGLVLYYDTANWAYLHLSYDEELHSRYLQLEVADCGKFSYLSEHLPIRFTGPVALRVQVDREVARFAYRQAGAAQWQVLATPYAADHLSDDHIKANGKLAFTGAMVGICTQDMDQHRSHADFQYFNYQED</sequence>
<keyword evidence="2 6" id="KW-0378">Hydrolase</keyword>
<reference evidence="8 9" key="1">
    <citation type="journal article" date="2015" name="Genome Announc.">
        <title>Expanding the biotechnology potential of lactobacilli through comparative genomics of 213 strains and associated genera.</title>
        <authorList>
            <person name="Sun Z."/>
            <person name="Harris H.M."/>
            <person name="McCann A."/>
            <person name="Guo C."/>
            <person name="Argimon S."/>
            <person name="Zhang W."/>
            <person name="Yang X."/>
            <person name="Jeffery I.B."/>
            <person name="Cooney J.C."/>
            <person name="Kagawa T.F."/>
            <person name="Liu W."/>
            <person name="Song Y."/>
            <person name="Salvetti E."/>
            <person name="Wrobel A."/>
            <person name="Rasinkangas P."/>
            <person name="Parkhill J."/>
            <person name="Rea M.C."/>
            <person name="O'Sullivan O."/>
            <person name="Ritari J."/>
            <person name="Douillard F.P."/>
            <person name="Paul Ross R."/>
            <person name="Yang R."/>
            <person name="Briner A.E."/>
            <person name="Felis G.E."/>
            <person name="de Vos W.M."/>
            <person name="Barrangou R."/>
            <person name="Klaenhammer T.R."/>
            <person name="Caufield P.W."/>
            <person name="Cui Y."/>
            <person name="Zhang H."/>
            <person name="O'Toole P.W."/>
        </authorList>
    </citation>
    <scope>NUCLEOTIDE SEQUENCE [LARGE SCALE GENOMIC DNA]</scope>
    <source>
        <strain evidence="8 9">DSM 22697</strain>
    </source>
</reference>
<dbReference type="CDD" id="cd09000">
    <property type="entry name" value="GH43_SXA-like"/>
    <property type="match status" value="1"/>
</dbReference>